<evidence type="ECO:0000313" key="1">
    <source>
        <dbReference type="EMBL" id="TYG90338.1"/>
    </source>
</evidence>
<reference evidence="1 2" key="1">
    <citation type="submission" date="2019-06" db="EMBL/GenBank/DDBJ databases">
        <title>WGS assembly of Gossypium darwinii.</title>
        <authorList>
            <person name="Chen Z.J."/>
            <person name="Sreedasyam A."/>
            <person name="Ando A."/>
            <person name="Song Q."/>
            <person name="De L."/>
            <person name="Hulse-Kemp A."/>
            <person name="Ding M."/>
            <person name="Ye W."/>
            <person name="Kirkbride R."/>
            <person name="Jenkins J."/>
            <person name="Plott C."/>
            <person name="Lovell J."/>
            <person name="Lin Y.-M."/>
            <person name="Vaughn R."/>
            <person name="Liu B."/>
            <person name="Li W."/>
            <person name="Simpson S."/>
            <person name="Scheffler B."/>
            <person name="Saski C."/>
            <person name="Grover C."/>
            <person name="Hu G."/>
            <person name="Conover J."/>
            <person name="Carlson J."/>
            <person name="Shu S."/>
            <person name="Boston L."/>
            <person name="Williams M."/>
            <person name="Peterson D."/>
            <person name="Mcgee K."/>
            <person name="Jones D."/>
            <person name="Wendel J."/>
            <person name="Stelly D."/>
            <person name="Grimwood J."/>
            <person name="Schmutz J."/>
        </authorList>
    </citation>
    <scope>NUCLEOTIDE SEQUENCE [LARGE SCALE GENOMIC DNA]</scope>
    <source>
        <strain evidence="1">1808015.09</strain>
    </source>
</reference>
<organism evidence="1 2">
    <name type="scientific">Gossypium darwinii</name>
    <name type="common">Darwin's cotton</name>
    <name type="synonym">Gossypium barbadense var. darwinii</name>
    <dbReference type="NCBI Taxonomy" id="34276"/>
    <lineage>
        <taxon>Eukaryota</taxon>
        <taxon>Viridiplantae</taxon>
        <taxon>Streptophyta</taxon>
        <taxon>Embryophyta</taxon>
        <taxon>Tracheophyta</taxon>
        <taxon>Spermatophyta</taxon>
        <taxon>Magnoliopsida</taxon>
        <taxon>eudicotyledons</taxon>
        <taxon>Gunneridae</taxon>
        <taxon>Pentapetalae</taxon>
        <taxon>rosids</taxon>
        <taxon>malvids</taxon>
        <taxon>Malvales</taxon>
        <taxon>Malvaceae</taxon>
        <taxon>Malvoideae</taxon>
        <taxon>Gossypium</taxon>
    </lineage>
</organism>
<proteinExistence type="predicted"/>
<sequence length="77" mass="8621">MEKGGSSREAGIEAPKFKRHKVLAVRDFPPGCGRGTTSDFELHRQIPVDQSSQGSGDYEYLVRQVIRCVLLPYDNLI</sequence>
<dbReference type="AlphaFoldDB" id="A0A5D2EBF9"/>
<name>A0A5D2EBF9_GOSDA</name>
<dbReference type="Proteomes" id="UP000323506">
    <property type="component" value="Chromosome A12"/>
</dbReference>
<accession>A0A5D2EBF9</accession>
<dbReference type="EMBL" id="CM017699">
    <property type="protein sequence ID" value="TYG90338.1"/>
    <property type="molecule type" value="Genomic_DNA"/>
</dbReference>
<protein>
    <submittedName>
        <fullName evidence="1">Uncharacterized protein</fullName>
    </submittedName>
</protein>
<keyword evidence="2" id="KW-1185">Reference proteome</keyword>
<gene>
    <name evidence="1" type="ORF">ES288_A12G173800v1</name>
</gene>
<evidence type="ECO:0000313" key="2">
    <source>
        <dbReference type="Proteomes" id="UP000323506"/>
    </source>
</evidence>